<evidence type="ECO:0000256" key="2">
    <source>
        <dbReference type="ARBA" id="ARBA00023015"/>
    </source>
</evidence>
<evidence type="ECO:0000256" key="5">
    <source>
        <dbReference type="ARBA" id="ARBA00023242"/>
    </source>
</evidence>
<gene>
    <name evidence="8" type="ORF">AJ79_02370</name>
</gene>
<keyword evidence="4" id="KW-0804">Transcription</keyword>
<organism evidence="8 9">
    <name type="scientific">Helicocarpus griseus UAMH5409</name>
    <dbReference type="NCBI Taxonomy" id="1447875"/>
    <lineage>
        <taxon>Eukaryota</taxon>
        <taxon>Fungi</taxon>
        <taxon>Dikarya</taxon>
        <taxon>Ascomycota</taxon>
        <taxon>Pezizomycotina</taxon>
        <taxon>Eurotiomycetes</taxon>
        <taxon>Eurotiomycetidae</taxon>
        <taxon>Onygenales</taxon>
        <taxon>Ajellomycetaceae</taxon>
        <taxon>Helicocarpus</taxon>
    </lineage>
</organism>
<keyword evidence="3" id="KW-0238">DNA-binding</keyword>
<dbReference type="GO" id="GO:0005634">
    <property type="term" value="C:nucleus"/>
    <property type="evidence" value="ECO:0007669"/>
    <property type="project" value="UniProtKB-SubCell"/>
</dbReference>
<dbReference type="Gene3D" id="4.10.240.10">
    <property type="entry name" value="Zn(2)-C6 fungal-type DNA-binding domain"/>
    <property type="match status" value="1"/>
</dbReference>
<evidence type="ECO:0000313" key="8">
    <source>
        <dbReference type="EMBL" id="PGH15588.1"/>
    </source>
</evidence>
<dbReference type="SUPFAM" id="SSF57701">
    <property type="entry name" value="Zn2/Cys6 DNA-binding domain"/>
    <property type="match status" value="1"/>
</dbReference>
<evidence type="ECO:0000256" key="1">
    <source>
        <dbReference type="ARBA" id="ARBA00004123"/>
    </source>
</evidence>
<evidence type="ECO:0000259" key="7">
    <source>
        <dbReference type="PROSITE" id="PS50048"/>
    </source>
</evidence>
<accession>A0A2B7Y434</accession>
<feature type="region of interest" description="Disordered" evidence="6">
    <location>
        <begin position="1"/>
        <end position="23"/>
    </location>
</feature>
<name>A0A2B7Y434_9EURO</name>
<dbReference type="InterPro" id="IPR036864">
    <property type="entry name" value="Zn2-C6_fun-type_DNA-bd_sf"/>
</dbReference>
<dbReference type="Pfam" id="PF00172">
    <property type="entry name" value="Zn_clus"/>
    <property type="match status" value="1"/>
</dbReference>
<dbReference type="GO" id="GO:0000981">
    <property type="term" value="F:DNA-binding transcription factor activity, RNA polymerase II-specific"/>
    <property type="evidence" value="ECO:0007669"/>
    <property type="project" value="InterPro"/>
</dbReference>
<reference evidence="8 9" key="1">
    <citation type="submission" date="2017-10" db="EMBL/GenBank/DDBJ databases">
        <title>Comparative genomics in systemic dimorphic fungi from Ajellomycetaceae.</title>
        <authorList>
            <person name="Munoz J.F."/>
            <person name="Mcewen J.G."/>
            <person name="Clay O.K."/>
            <person name="Cuomo C.A."/>
        </authorList>
    </citation>
    <scope>NUCLEOTIDE SEQUENCE [LARGE SCALE GENOMIC DNA]</scope>
    <source>
        <strain evidence="8 9">UAMH5409</strain>
    </source>
</reference>
<protein>
    <recommendedName>
        <fullName evidence="7">Zn(2)-C6 fungal-type domain-containing protein</fullName>
    </recommendedName>
</protein>
<dbReference type="CDD" id="cd00067">
    <property type="entry name" value="GAL4"/>
    <property type="match status" value="1"/>
</dbReference>
<dbReference type="GO" id="GO:0000976">
    <property type="term" value="F:transcription cis-regulatory region binding"/>
    <property type="evidence" value="ECO:0007669"/>
    <property type="project" value="TreeGrafter"/>
</dbReference>
<dbReference type="EMBL" id="PDNB01000024">
    <property type="protein sequence ID" value="PGH15588.1"/>
    <property type="molecule type" value="Genomic_DNA"/>
</dbReference>
<keyword evidence="9" id="KW-1185">Reference proteome</keyword>
<dbReference type="PANTHER" id="PTHR37534">
    <property type="entry name" value="TRANSCRIPTIONAL ACTIVATOR PROTEIN UGA3"/>
    <property type="match status" value="1"/>
</dbReference>
<dbReference type="AlphaFoldDB" id="A0A2B7Y434"/>
<evidence type="ECO:0000313" key="9">
    <source>
        <dbReference type="Proteomes" id="UP000223968"/>
    </source>
</evidence>
<dbReference type="GO" id="GO:0008270">
    <property type="term" value="F:zinc ion binding"/>
    <property type="evidence" value="ECO:0007669"/>
    <property type="project" value="InterPro"/>
</dbReference>
<feature type="domain" description="Zn(2)-C6 fungal-type" evidence="7">
    <location>
        <begin position="21"/>
        <end position="49"/>
    </location>
</feature>
<proteinExistence type="predicted"/>
<comment type="caution">
    <text evidence="8">The sequence shown here is derived from an EMBL/GenBank/DDBJ whole genome shotgun (WGS) entry which is preliminary data.</text>
</comment>
<dbReference type="GO" id="GO:0045944">
    <property type="term" value="P:positive regulation of transcription by RNA polymerase II"/>
    <property type="evidence" value="ECO:0007669"/>
    <property type="project" value="TreeGrafter"/>
</dbReference>
<keyword evidence="5" id="KW-0539">Nucleus</keyword>
<comment type="subcellular location">
    <subcellularLocation>
        <location evidence="1">Nucleus</location>
    </subcellularLocation>
</comment>
<keyword evidence="2" id="KW-0805">Transcription regulation</keyword>
<sequence>MNSMKNSESPPPRGSSGLSPQCHTCRKRRVRCDSSRPACNKCIAKGVECLGYGKQKPLIWLQGGGNQNQYLVEGSNSEPKKRKKGRPKIIVAKEDVEEPKKSPEGEKDSASEVLDLVATASEASKSLTKIDLQHVPEALDIRYPLDFKVVVSTIWYFNKYIYPEIDPIVYYQDLPAINPKSWQDDVSNLLFHILVSVVATHRAVKSQQEDQVSFSREIFQYKQRAFQRLSCQLRNPKTQLDDLTLICVLTLLLAEIQLSAYGQWVPHFEGASKIIELKGGVKAVLDRCPIAKSGLTYYLIADVFGATTSRDVLSMTDASRQLGYLTDLSHIFRNGSETCVPCPNKLFDCIIQINYYRALSAHSIGTNSMLVDFNSDVQSLLQSILSFSAPNWADSMTQYYAATAVVPHGKATGEFIQPDRSHWLQIATVYQAAVLLYCIRSLALDFEGLILASCPSNSTTTNMISYVTVQDIQIVARQTLSDNLGKIFPPKSDLRQQSLARVVTWPLFIAGVEAGDCFEDTLALRELVTSSFERLSRALGTLHFLDARNFLVDEWARRDSIIAAGNPHYQGWWSDVFGHLPEKCAFFL</sequence>
<dbReference type="PROSITE" id="PS50048">
    <property type="entry name" value="ZN2_CY6_FUNGAL_2"/>
    <property type="match status" value="1"/>
</dbReference>
<evidence type="ECO:0000256" key="4">
    <source>
        <dbReference type="ARBA" id="ARBA00023163"/>
    </source>
</evidence>
<dbReference type="SMART" id="SM00066">
    <property type="entry name" value="GAL4"/>
    <property type="match status" value="1"/>
</dbReference>
<evidence type="ECO:0000256" key="3">
    <source>
        <dbReference type="ARBA" id="ARBA00023125"/>
    </source>
</evidence>
<dbReference type="Proteomes" id="UP000223968">
    <property type="component" value="Unassembled WGS sequence"/>
</dbReference>
<dbReference type="Pfam" id="PF11951">
    <property type="entry name" value="Fungal_trans_2"/>
    <property type="match status" value="1"/>
</dbReference>
<dbReference type="PANTHER" id="PTHR37534:SF51">
    <property type="entry name" value="ACRIFLAVINE SENSITIVITY CONTROL PROTEIN ACR-2"/>
    <property type="match status" value="1"/>
</dbReference>
<dbReference type="InterPro" id="IPR001138">
    <property type="entry name" value="Zn2Cys6_DnaBD"/>
</dbReference>
<dbReference type="OrthoDB" id="19261at2759"/>
<evidence type="ECO:0000256" key="6">
    <source>
        <dbReference type="SAM" id="MobiDB-lite"/>
    </source>
</evidence>
<dbReference type="InterPro" id="IPR021858">
    <property type="entry name" value="Fun_TF"/>
</dbReference>